<organism evidence="1 2">
    <name type="scientific">Musa troglodytarum</name>
    <name type="common">fe'i banana</name>
    <dbReference type="NCBI Taxonomy" id="320322"/>
    <lineage>
        <taxon>Eukaryota</taxon>
        <taxon>Viridiplantae</taxon>
        <taxon>Streptophyta</taxon>
        <taxon>Embryophyta</taxon>
        <taxon>Tracheophyta</taxon>
        <taxon>Spermatophyta</taxon>
        <taxon>Magnoliopsida</taxon>
        <taxon>Liliopsida</taxon>
        <taxon>Zingiberales</taxon>
        <taxon>Musaceae</taxon>
        <taxon>Musa</taxon>
    </lineage>
</organism>
<sequence length="68" mass="7508">MRPVAWARDLHRTWEGCWSTISPSGRVDVIICGSGGTRSRGSYSKMIRSQAANLAALSSKLFFYLSGR</sequence>
<dbReference type="EMBL" id="CP097511">
    <property type="protein sequence ID" value="URE42651.1"/>
    <property type="molecule type" value="Genomic_DNA"/>
</dbReference>
<dbReference type="OrthoDB" id="580577at2759"/>
<proteinExistence type="predicted"/>
<name>A0A9E7L6T3_9LILI</name>
<dbReference type="AlphaFoldDB" id="A0A9E7L6T3"/>
<accession>A0A9E7L6T3</accession>
<evidence type="ECO:0000313" key="2">
    <source>
        <dbReference type="Proteomes" id="UP001055439"/>
    </source>
</evidence>
<evidence type="ECO:0000313" key="1">
    <source>
        <dbReference type="EMBL" id="URE42651.1"/>
    </source>
</evidence>
<gene>
    <name evidence="1" type="ORF">MUK42_13740</name>
</gene>
<keyword evidence="2" id="KW-1185">Reference proteome</keyword>
<protein>
    <submittedName>
        <fullName evidence="1">Uncharacterized protein</fullName>
    </submittedName>
</protein>
<dbReference type="Proteomes" id="UP001055439">
    <property type="component" value="Chromosome 9"/>
</dbReference>
<reference evidence="1" key="1">
    <citation type="submission" date="2022-05" db="EMBL/GenBank/DDBJ databases">
        <title>The Musa troglodytarum L. genome provides insights into the mechanism of non-climacteric behaviour and enrichment of carotenoids.</title>
        <authorList>
            <person name="Wang J."/>
        </authorList>
    </citation>
    <scope>NUCLEOTIDE SEQUENCE</scope>
    <source>
        <tissue evidence="1">Leaf</tissue>
    </source>
</reference>